<dbReference type="Proteomes" id="UP000631653">
    <property type="component" value="Unassembled WGS sequence"/>
</dbReference>
<proteinExistence type="predicted"/>
<organism evidence="2 3">
    <name type="scientific">Acetobacter conturbans</name>
    <dbReference type="NCBI Taxonomy" id="1737472"/>
    <lineage>
        <taxon>Bacteria</taxon>
        <taxon>Pseudomonadati</taxon>
        <taxon>Pseudomonadota</taxon>
        <taxon>Alphaproteobacteria</taxon>
        <taxon>Acetobacterales</taxon>
        <taxon>Acetobacteraceae</taxon>
        <taxon>Acetobacter</taxon>
    </lineage>
</organism>
<reference evidence="2 3" key="1">
    <citation type="journal article" date="2020" name="Int. J. Syst. Evol. Microbiol.">
        <title>Novel acetic acid bacteria from cider fermentations: Acetobacter conturbans sp. nov. and Acetobacter fallax sp. nov.</title>
        <authorList>
            <person name="Sombolestani A.S."/>
            <person name="Cleenwerck I."/>
            <person name="Cnockaert M."/>
            <person name="Borremans W."/>
            <person name="Wieme A.D."/>
            <person name="De Vuyst L."/>
            <person name="Vandamme P."/>
        </authorList>
    </citation>
    <scope>NUCLEOTIDE SEQUENCE [LARGE SCALE GENOMIC DNA]</scope>
    <source>
        <strain evidence="2 3">LMG 1627</strain>
    </source>
</reference>
<evidence type="ECO:0000313" key="3">
    <source>
        <dbReference type="Proteomes" id="UP000631653"/>
    </source>
</evidence>
<feature type="chain" id="PRO_5045263719" description="Lipocalin-like domain-containing protein" evidence="1">
    <location>
        <begin position="22"/>
        <end position="174"/>
    </location>
</feature>
<keyword evidence="1" id="KW-0732">Signal</keyword>
<keyword evidence="3" id="KW-1185">Reference proteome</keyword>
<name>A0ABX0JUN4_9PROT</name>
<gene>
    <name evidence="2" type="ORF">GOB81_00980</name>
</gene>
<evidence type="ECO:0000256" key="1">
    <source>
        <dbReference type="SAM" id="SignalP"/>
    </source>
</evidence>
<feature type="signal peptide" evidence="1">
    <location>
        <begin position="1"/>
        <end position="21"/>
    </location>
</feature>
<comment type="caution">
    <text evidence="2">The sequence shown here is derived from an EMBL/GenBank/DDBJ whole genome shotgun (WGS) entry which is preliminary data.</text>
</comment>
<sequence length="174" mass="19298">MRSFSIMVFILACSFAVTAQAAVPDASAIRRDAREQIPPSLIGAWKLSSEESRFPEGKAPRMQYRIFDYTEQGMLLVDYLTMTTNGTLTSGNWTSAFDGSFRPEYMRPYGATPFAMVRLVKTADHALDLVAMKNGVVFETGRLVIAPDGKTLTFTYQAGGKTSVAVYHPWDLIH</sequence>
<evidence type="ECO:0000313" key="2">
    <source>
        <dbReference type="EMBL" id="NHN87211.1"/>
    </source>
</evidence>
<accession>A0ABX0JUN4</accession>
<dbReference type="EMBL" id="WOSY01000001">
    <property type="protein sequence ID" value="NHN87211.1"/>
    <property type="molecule type" value="Genomic_DNA"/>
</dbReference>
<protein>
    <recommendedName>
        <fullName evidence="4">Lipocalin-like domain-containing protein</fullName>
    </recommendedName>
</protein>
<evidence type="ECO:0008006" key="4">
    <source>
        <dbReference type="Google" id="ProtNLM"/>
    </source>
</evidence>